<organism evidence="1 2">
    <name type="scientific">Martelella mangrovi</name>
    <dbReference type="NCBI Taxonomy" id="1397477"/>
    <lineage>
        <taxon>Bacteria</taxon>
        <taxon>Pseudomonadati</taxon>
        <taxon>Pseudomonadota</taxon>
        <taxon>Alphaproteobacteria</taxon>
        <taxon>Hyphomicrobiales</taxon>
        <taxon>Aurantimonadaceae</taxon>
        <taxon>Martelella</taxon>
    </lineage>
</organism>
<evidence type="ECO:0000313" key="2">
    <source>
        <dbReference type="Proteomes" id="UP001549164"/>
    </source>
</evidence>
<comment type="caution">
    <text evidence="1">The sequence shown here is derived from an EMBL/GenBank/DDBJ whole genome shotgun (WGS) entry which is preliminary data.</text>
</comment>
<reference evidence="1 2" key="1">
    <citation type="submission" date="2024-06" db="EMBL/GenBank/DDBJ databases">
        <title>Genomic Encyclopedia of Type Strains, Phase IV (KMG-IV): sequencing the most valuable type-strain genomes for metagenomic binning, comparative biology and taxonomic classification.</title>
        <authorList>
            <person name="Goeker M."/>
        </authorList>
    </citation>
    <scope>NUCLEOTIDE SEQUENCE [LARGE SCALE GENOMIC DNA]</scope>
    <source>
        <strain evidence="1 2">DSM 28102</strain>
    </source>
</reference>
<keyword evidence="2" id="KW-1185">Reference proteome</keyword>
<name>A0ABV2I7M8_9HYPH</name>
<gene>
    <name evidence="1" type="ORF">ABID12_000859</name>
</gene>
<evidence type="ECO:0000313" key="1">
    <source>
        <dbReference type="EMBL" id="MET3598932.1"/>
    </source>
</evidence>
<sequence>MRAGMVVRVRKYRRAMPEHRARILTPSVAIPAAPFQGRALLKARVVENPRRSYGYDCGFRLAGFQNRSGHMGSNH</sequence>
<accession>A0ABV2I7M8</accession>
<dbReference type="Proteomes" id="UP001549164">
    <property type="component" value="Unassembled WGS sequence"/>
</dbReference>
<proteinExistence type="predicted"/>
<dbReference type="EMBL" id="JBEPLY010000002">
    <property type="protein sequence ID" value="MET3598932.1"/>
    <property type="molecule type" value="Genomic_DNA"/>
</dbReference>
<protein>
    <submittedName>
        <fullName evidence="1">Uncharacterized protein</fullName>
    </submittedName>
</protein>